<protein>
    <submittedName>
        <fullName evidence="1">Uncharacterized protein</fullName>
    </submittedName>
</protein>
<reference evidence="2" key="1">
    <citation type="journal article" date="2014" name="Proc. Natl. Acad. Sci. U.S.A.">
        <title>Extensive sampling of basidiomycete genomes demonstrates inadequacy of the white-rot/brown-rot paradigm for wood decay fungi.</title>
        <authorList>
            <person name="Riley R."/>
            <person name="Salamov A.A."/>
            <person name="Brown D.W."/>
            <person name="Nagy L.G."/>
            <person name="Floudas D."/>
            <person name="Held B.W."/>
            <person name="Levasseur A."/>
            <person name="Lombard V."/>
            <person name="Morin E."/>
            <person name="Otillar R."/>
            <person name="Lindquist E.A."/>
            <person name="Sun H."/>
            <person name="LaButti K.M."/>
            <person name="Schmutz J."/>
            <person name="Jabbour D."/>
            <person name="Luo H."/>
            <person name="Baker S.E."/>
            <person name="Pisabarro A.G."/>
            <person name="Walton J.D."/>
            <person name="Blanchette R.A."/>
            <person name="Henrissat B."/>
            <person name="Martin F."/>
            <person name="Cullen D."/>
            <person name="Hibbett D.S."/>
            <person name="Grigoriev I.V."/>
        </authorList>
    </citation>
    <scope>NUCLEOTIDE SEQUENCE [LARGE SCALE GENOMIC DNA]</scope>
    <source>
        <strain evidence="2">CBS 339.88</strain>
    </source>
</reference>
<gene>
    <name evidence="1" type="ORF">GALMADRAFT_141587</name>
</gene>
<organism evidence="1 2">
    <name type="scientific">Galerina marginata (strain CBS 339.88)</name>
    <dbReference type="NCBI Taxonomy" id="685588"/>
    <lineage>
        <taxon>Eukaryota</taxon>
        <taxon>Fungi</taxon>
        <taxon>Dikarya</taxon>
        <taxon>Basidiomycota</taxon>
        <taxon>Agaricomycotina</taxon>
        <taxon>Agaricomycetes</taxon>
        <taxon>Agaricomycetidae</taxon>
        <taxon>Agaricales</taxon>
        <taxon>Agaricineae</taxon>
        <taxon>Strophariaceae</taxon>
        <taxon>Galerina</taxon>
    </lineage>
</organism>
<evidence type="ECO:0000313" key="2">
    <source>
        <dbReference type="Proteomes" id="UP000027222"/>
    </source>
</evidence>
<evidence type="ECO:0000313" key="1">
    <source>
        <dbReference type="EMBL" id="KDR74567.1"/>
    </source>
</evidence>
<dbReference type="AlphaFoldDB" id="A0A067SWZ0"/>
<accession>A0A067SWZ0</accession>
<name>A0A067SWZ0_GALM3</name>
<dbReference type="HOGENOM" id="CLU_1250749_0_0_1"/>
<dbReference type="STRING" id="685588.A0A067SWZ0"/>
<proteinExistence type="predicted"/>
<keyword evidence="2" id="KW-1185">Reference proteome</keyword>
<dbReference type="OrthoDB" id="539213at2759"/>
<sequence>MFDVDVERRWPKLLTRVLIDFGVPNFIIHNAGQFLEDRFTKGIRVRHIIDVQSSDYDIAWVIPYGPSWTPQRIAKSVKLINNRLNGPWPLSEAGRRLHRHPLFAGPMGDCLEDFCPGCPFPYGEDERQLVASESNQYIRGPIKFLEANPGQQLLTGSFQPLDMTHMEQMVQVTEAILTETVILTTLFNFDYTSSNKSHDYYQFAGFYAPVLFASKKENIAN</sequence>
<dbReference type="Proteomes" id="UP000027222">
    <property type="component" value="Unassembled WGS sequence"/>
</dbReference>
<dbReference type="EMBL" id="KL142383">
    <property type="protein sequence ID" value="KDR74567.1"/>
    <property type="molecule type" value="Genomic_DNA"/>
</dbReference>